<dbReference type="SUPFAM" id="SSF103473">
    <property type="entry name" value="MFS general substrate transporter"/>
    <property type="match status" value="1"/>
</dbReference>
<feature type="compositionally biased region" description="Basic and acidic residues" evidence="8">
    <location>
        <begin position="699"/>
        <end position="713"/>
    </location>
</feature>
<evidence type="ECO:0000256" key="8">
    <source>
        <dbReference type="SAM" id="MobiDB-lite"/>
    </source>
</evidence>
<gene>
    <name evidence="11" type="ORF">Cfor_12787</name>
</gene>
<name>A0A6L2Q159_COPFO</name>
<protein>
    <recommendedName>
        <fullName evidence="10">Kazal-like domain-containing protein</fullName>
    </recommendedName>
</protein>
<dbReference type="Gene3D" id="1.20.1250.20">
    <property type="entry name" value="MFS general substrate transporter like domains"/>
    <property type="match status" value="1"/>
</dbReference>
<feature type="transmembrane region" description="Helical" evidence="9">
    <location>
        <begin position="337"/>
        <end position="358"/>
    </location>
</feature>
<feature type="transmembrane region" description="Helical" evidence="9">
    <location>
        <begin position="53"/>
        <end position="72"/>
    </location>
</feature>
<feature type="transmembrane region" description="Helical" evidence="9">
    <location>
        <begin position="120"/>
        <end position="141"/>
    </location>
</feature>
<dbReference type="Pfam" id="PF03137">
    <property type="entry name" value="OATP"/>
    <property type="match status" value="1"/>
</dbReference>
<dbReference type="CDD" id="cd17336">
    <property type="entry name" value="MFS_SLCO_OATP"/>
    <property type="match status" value="1"/>
</dbReference>
<feature type="transmembrane region" description="Helical" evidence="9">
    <location>
        <begin position="92"/>
        <end position="113"/>
    </location>
</feature>
<dbReference type="InterPro" id="IPR036259">
    <property type="entry name" value="MFS_trans_sf"/>
</dbReference>
<evidence type="ECO:0000256" key="5">
    <source>
        <dbReference type="ARBA" id="ARBA00022989"/>
    </source>
</evidence>
<feature type="domain" description="Kazal-like" evidence="10">
    <location>
        <begin position="454"/>
        <end position="508"/>
    </location>
</feature>
<dbReference type="EMBL" id="BLKM01009062">
    <property type="protein sequence ID" value="GFG35687.1"/>
    <property type="molecule type" value="Genomic_DNA"/>
</dbReference>
<evidence type="ECO:0000259" key="10">
    <source>
        <dbReference type="PROSITE" id="PS51465"/>
    </source>
</evidence>
<keyword evidence="6 9" id="KW-0472">Membrane</keyword>
<comment type="subcellular location">
    <subcellularLocation>
        <location evidence="1">Cell membrane</location>
        <topology evidence="1">Multi-pass membrane protein</topology>
    </subcellularLocation>
</comment>
<dbReference type="FunCoup" id="A0A6L2Q159">
    <property type="interactions" value="25"/>
</dbReference>
<dbReference type="AlphaFoldDB" id="A0A6L2Q159"/>
<feature type="transmembrane region" description="Helical" evidence="9">
    <location>
        <begin position="267"/>
        <end position="287"/>
    </location>
</feature>
<feature type="transmembrane region" description="Helical" evidence="9">
    <location>
        <begin position="623"/>
        <end position="643"/>
    </location>
</feature>
<feature type="transmembrane region" description="Helical" evidence="9">
    <location>
        <begin position="420"/>
        <end position="438"/>
    </location>
</feature>
<evidence type="ECO:0000256" key="7">
    <source>
        <dbReference type="ARBA" id="ARBA00023157"/>
    </source>
</evidence>
<dbReference type="InterPro" id="IPR002350">
    <property type="entry name" value="Kazal_dom"/>
</dbReference>
<proteinExistence type="inferred from homology"/>
<keyword evidence="5 9" id="KW-1133">Transmembrane helix</keyword>
<keyword evidence="7" id="KW-1015">Disulfide bond</keyword>
<dbReference type="PANTHER" id="PTHR11388">
    <property type="entry name" value="ORGANIC ANION TRANSPORTER"/>
    <property type="match status" value="1"/>
</dbReference>
<evidence type="ECO:0000256" key="9">
    <source>
        <dbReference type="SAM" id="Phobius"/>
    </source>
</evidence>
<evidence type="ECO:0000313" key="12">
    <source>
        <dbReference type="Proteomes" id="UP000502823"/>
    </source>
</evidence>
<dbReference type="PANTHER" id="PTHR11388:SF158">
    <property type="entry name" value="ORGANIC ANION TRANSPORTING POLYPEPTIDE 33EB"/>
    <property type="match status" value="1"/>
</dbReference>
<dbReference type="GO" id="GO:0043252">
    <property type="term" value="P:sodium-independent organic anion transport"/>
    <property type="evidence" value="ECO:0007669"/>
    <property type="project" value="TreeGrafter"/>
</dbReference>
<feature type="transmembrane region" description="Helical" evidence="9">
    <location>
        <begin position="184"/>
        <end position="206"/>
    </location>
</feature>
<dbReference type="InterPro" id="IPR004156">
    <property type="entry name" value="OATP"/>
</dbReference>
<feature type="region of interest" description="Disordered" evidence="8">
    <location>
        <begin position="673"/>
        <end position="713"/>
    </location>
</feature>
<accession>A0A6L2Q159</accession>
<feature type="transmembrane region" description="Helical" evidence="9">
    <location>
        <begin position="227"/>
        <end position="247"/>
    </location>
</feature>
<dbReference type="GO" id="GO:0015347">
    <property type="term" value="F:sodium-independent organic anion transmembrane transporter activity"/>
    <property type="evidence" value="ECO:0007669"/>
    <property type="project" value="TreeGrafter"/>
</dbReference>
<organism evidence="11 12">
    <name type="scientific">Coptotermes formosanus</name>
    <name type="common">Formosan subterranean termite</name>
    <dbReference type="NCBI Taxonomy" id="36987"/>
    <lineage>
        <taxon>Eukaryota</taxon>
        <taxon>Metazoa</taxon>
        <taxon>Ecdysozoa</taxon>
        <taxon>Arthropoda</taxon>
        <taxon>Hexapoda</taxon>
        <taxon>Insecta</taxon>
        <taxon>Pterygota</taxon>
        <taxon>Neoptera</taxon>
        <taxon>Polyneoptera</taxon>
        <taxon>Dictyoptera</taxon>
        <taxon>Blattodea</taxon>
        <taxon>Blattoidea</taxon>
        <taxon>Termitoidae</taxon>
        <taxon>Rhinotermitidae</taxon>
        <taxon>Coptotermes</taxon>
    </lineage>
</organism>
<comment type="caution">
    <text evidence="11">The sequence shown here is derived from an EMBL/GenBank/DDBJ whole genome shotgun (WGS) entry which is preliminary data.</text>
</comment>
<feature type="transmembrane region" description="Helical" evidence="9">
    <location>
        <begin position="387"/>
        <end position="408"/>
    </location>
</feature>
<keyword evidence="3" id="KW-1003">Cell membrane</keyword>
<reference evidence="12" key="1">
    <citation type="submission" date="2020-01" db="EMBL/GenBank/DDBJ databases">
        <title>Draft genome sequence of the Termite Coptotermes fromosanus.</title>
        <authorList>
            <person name="Itakura S."/>
            <person name="Yosikawa Y."/>
            <person name="Umezawa K."/>
        </authorList>
    </citation>
    <scope>NUCLEOTIDE SEQUENCE [LARGE SCALE GENOMIC DNA]</scope>
</reference>
<dbReference type="InParanoid" id="A0A6L2Q159"/>
<evidence type="ECO:0000256" key="1">
    <source>
        <dbReference type="ARBA" id="ARBA00004651"/>
    </source>
</evidence>
<keyword evidence="12" id="KW-1185">Reference proteome</keyword>
<evidence type="ECO:0000256" key="4">
    <source>
        <dbReference type="ARBA" id="ARBA00022692"/>
    </source>
</evidence>
<comment type="similarity">
    <text evidence="2">Belongs to the organo anion transporter (TC 2.A.60) family.</text>
</comment>
<evidence type="ECO:0000256" key="6">
    <source>
        <dbReference type="ARBA" id="ARBA00023136"/>
    </source>
</evidence>
<feature type="transmembrane region" description="Helical" evidence="9">
    <location>
        <begin position="572"/>
        <end position="589"/>
    </location>
</feature>
<feature type="transmembrane region" description="Helical" evidence="9">
    <location>
        <begin position="536"/>
        <end position="560"/>
    </location>
</feature>
<keyword evidence="4 9" id="KW-0812">Transmembrane</keyword>
<sequence length="743" mass="81199">MIRPEMLIHNNEALDKDIRAPARLLAKQLHCGLGMNGYYWEPACLQRFATHRVFVAVLAALAFLQGASMGYFTATANVVASSFGFSHNVVSWITVSNEIAQGVLGLAVSFGGVRGHRPGWIATCATLHALTCFLLLLPHLVHGSSPAHGHMTSTKDGESRGEPLCSNVTTPIGERAADDCHFTAVLMFLVQLGAGLGGIAVLAHGISYVDDNVEKSTSAALIGEVIALRHLGPYMGVLLAWRCLSIYSGHLDVDPQQASYDWVGAWWLGWPILSTLMFVVAILVAMFPSQLPSQVVKEMAASIVDLTRGVTIREPVDPKLSSTGFFWSLRRLLTSRIIVLNTLATVCLQTAMANYLALEDKYLESKFYIPRPLEAAGGFSDPWTSRLAITVLKPPLVALHILVSGLVISKMRMRAGRLTGWHTVLAILVALFMFSRIITRCPSQPIEGARQGSLQLLQTCNRDCGCPNSTLFSPVCSQQGSFLFYSPCHAGCTEVQYLDDVKIFGKCSCIQAKLGNAALHQAKGGPCSNPKCGVSWIIDQCVTVLAAALVGTRLVGNAILTFRSVQPKDKSLAVGLELTLVGLIAYIPGKLLYQLMADLSCMYRGGSDAEPCILHDAEMFGRYINITSGCLMIICALLSAAVWHFARDLDLYTGDDSYVDELELRELRRRRDPKISSRQATPAVRRRKNGPFVSEEGEVTLRSDEDRMKRPEEVAPRFNILDLSDHLEDSMESSSPNRPLSLY</sequence>
<evidence type="ECO:0000256" key="2">
    <source>
        <dbReference type="ARBA" id="ARBA00009657"/>
    </source>
</evidence>
<dbReference type="OrthoDB" id="5062115at2759"/>
<dbReference type="PROSITE" id="PS51465">
    <property type="entry name" value="KAZAL_2"/>
    <property type="match status" value="1"/>
</dbReference>
<evidence type="ECO:0000313" key="11">
    <source>
        <dbReference type="EMBL" id="GFG35687.1"/>
    </source>
</evidence>
<dbReference type="Proteomes" id="UP000502823">
    <property type="component" value="Unassembled WGS sequence"/>
</dbReference>
<dbReference type="GO" id="GO:0016323">
    <property type="term" value="C:basolateral plasma membrane"/>
    <property type="evidence" value="ECO:0007669"/>
    <property type="project" value="TreeGrafter"/>
</dbReference>
<evidence type="ECO:0000256" key="3">
    <source>
        <dbReference type="ARBA" id="ARBA00022475"/>
    </source>
</evidence>